<feature type="compositionally biased region" description="Low complexity" evidence="1">
    <location>
        <begin position="11"/>
        <end position="26"/>
    </location>
</feature>
<evidence type="ECO:0000313" key="3">
    <source>
        <dbReference type="Proteomes" id="UP000027361"/>
    </source>
</evidence>
<dbReference type="AlphaFoldDB" id="A0A066WFW7"/>
<evidence type="ECO:0000256" key="1">
    <source>
        <dbReference type="SAM" id="MobiDB-lite"/>
    </source>
</evidence>
<gene>
    <name evidence="2" type="ORF">K437DRAFT_253891</name>
</gene>
<dbReference type="HOGENOM" id="CLU_953714_0_0_1"/>
<dbReference type="GeneID" id="25263702"/>
<feature type="region of interest" description="Disordered" evidence="1">
    <location>
        <begin position="1"/>
        <end position="31"/>
    </location>
</feature>
<organism evidence="2 3">
    <name type="scientific">Tilletiaria anomala (strain ATCC 24038 / CBS 436.72 / UBC 951)</name>
    <dbReference type="NCBI Taxonomy" id="1037660"/>
    <lineage>
        <taxon>Eukaryota</taxon>
        <taxon>Fungi</taxon>
        <taxon>Dikarya</taxon>
        <taxon>Basidiomycota</taxon>
        <taxon>Ustilaginomycotina</taxon>
        <taxon>Exobasidiomycetes</taxon>
        <taxon>Georgefischeriales</taxon>
        <taxon>Tilletiariaceae</taxon>
        <taxon>Tilletiaria</taxon>
    </lineage>
</organism>
<dbReference type="RefSeq" id="XP_013245535.1">
    <property type="nucleotide sequence ID" value="XM_013390081.1"/>
</dbReference>
<feature type="region of interest" description="Disordered" evidence="1">
    <location>
        <begin position="174"/>
        <end position="263"/>
    </location>
</feature>
<accession>A0A066WFW7</accession>
<dbReference type="InParanoid" id="A0A066WFW7"/>
<keyword evidence="3" id="KW-1185">Reference proteome</keyword>
<name>A0A066WFW7_TILAU</name>
<sequence>MDQHIDKRQALRPAVSSPLSSLPAGSYTGSETANNRIERDLFERLHTYPANIRFRIHQGYKSPSNTSTSAASTASHAIFEDHGSFLQRLNERSSMFARTQSMPVDQRVGEVQPLANVADVEGGYGRQRSAPWAWQKEELGTLNELDQVSVMPVLPKRTRDASGEDDKDSVFARWAEEEEENSSPPSTQDSSNGSEMEADANSQQRTISSLPKRSFAHTKSFAPPVSTRAHPFSAGRTLQHHPRAPFSRSAASAPVGSKQMQSYLADLDDEAETHAPWRSVEFGKFANMEEGF</sequence>
<feature type="compositionally biased region" description="Polar residues" evidence="1">
    <location>
        <begin position="182"/>
        <end position="211"/>
    </location>
</feature>
<evidence type="ECO:0000313" key="2">
    <source>
        <dbReference type="EMBL" id="KDN52696.1"/>
    </source>
</evidence>
<dbReference type="EMBL" id="JMSN01000007">
    <property type="protein sequence ID" value="KDN52696.1"/>
    <property type="molecule type" value="Genomic_DNA"/>
</dbReference>
<dbReference type="Proteomes" id="UP000027361">
    <property type="component" value="Unassembled WGS sequence"/>
</dbReference>
<feature type="compositionally biased region" description="Low complexity" evidence="1">
    <location>
        <begin position="244"/>
        <end position="254"/>
    </location>
</feature>
<reference evidence="2 3" key="1">
    <citation type="submission" date="2014-05" db="EMBL/GenBank/DDBJ databases">
        <title>Draft genome sequence of a rare smut relative, Tilletiaria anomala UBC 951.</title>
        <authorList>
            <consortium name="DOE Joint Genome Institute"/>
            <person name="Toome M."/>
            <person name="Kuo A."/>
            <person name="Henrissat B."/>
            <person name="Lipzen A."/>
            <person name="Tritt A."/>
            <person name="Yoshinaga Y."/>
            <person name="Zane M."/>
            <person name="Barry K."/>
            <person name="Grigoriev I.V."/>
            <person name="Spatafora J.W."/>
            <person name="Aimea M.C."/>
        </authorList>
    </citation>
    <scope>NUCLEOTIDE SEQUENCE [LARGE SCALE GENOMIC DNA]</scope>
    <source>
        <strain evidence="2 3">UBC 951</strain>
    </source>
</reference>
<comment type="caution">
    <text evidence="2">The sequence shown here is derived from an EMBL/GenBank/DDBJ whole genome shotgun (WGS) entry which is preliminary data.</text>
</comment>
<protein>
    <submittedName>
        <fullName evidence="2">Uncharacterized protein</fullName>
    </submittedName>
</protein>
<proteinExistence type="predicted"/>